<dbReference type="EMBL" id="CALNXK010000328">
    <property type="protein sequence ID" value="CAH3182628.1"/>
    <property type="molecule type" value="Genomic_DNA"/>
</dbReference>
<name>A0ABN8RYU3_9CNID</name>
<accession>A0ABN8RYU3</accession>
<reference evidence="1 2" key="1">
    <citation type="submission" date="2022-05" db="EMBL/GenBank/DDBJ databases">
        <authorList>
            <consortium name="Genoscope - CEA"/>
            <person name="William W."/>
        </authorList>
    </citation>
    <scope>NUCLEOTIDE SEQUENCE [LARGE SCALE GENOMIC DNA]</scope>
</reference>
<sequence>MDSEPGFIWALVQSLSLENADIFRGQRFGINLPLNLDSRSRFDEGLFESLLQMQSLADHSTHLRATCHCPTRGLKKQITRRAPS</sequence>
<organism evidence="1 2">
    <name type="scientific">Porites lobata</name>
    <dbReference type="NCBI Taxonomy" id="104759"/>
    <lineage>
        <taxon>Eukaryota</taxon>
        <taxon>Metazoa</taxon>
        <taxon>Cnidaria</taxon>
        <taxon>Anthozoa</taxon>
        <taxon>Hexacorallia</taxon>
        <taxon>Scleractinia</taxon>
        <taxon>Fungiina</taxon>
        <taxon>Poritidae</taxon>
        <taxon>Porites</taxon>
    </lineage>
</organism>
<comment type="caution">
    <text evidence="1">The sequence shown here is derived from an EMBL/GenBank/DDBJ whole genome shotgun (WGS) entry which is preliminary data.</text>
</comment>
<dbReference type="Proteomes" id="UP001159405">
    <property type="component" value="Unassembled WGS sequence"/>
</dbReference>
<gene>
    <name evidence="1" type="ORF">PLOB_00027113</name>
</gene>
<keyword evidence="2" id="KW-1185">Reference proteome</keyword>
<evidence type="ECO:0000313" key="2">
    <source>
        <dbReference type="Proteomes" id="UP001159405"/>
    </source>
</evidence>
<evidence type="ECO:0000313" key="1">
    <source>
        <dbReference type="EMBL" id="CAH3182628.1"/>
    </source>
</evidence>
<proteinExistence type="predicted"/>
<protein>
    <submittedName>
        <fullName evidence="1">Uncharacterized protein</fullName>
    </submittedName>
</protein>